<dbReference type="Proteomes" id="UP000663929">
    <property type="component" value="Chromosome"/>
</dbReference>
<accession>A0A8A4U5H3</accession>
<name>A0A8A4U5H3_SULCO</name>
<dbReference type="RefSeq" id="WP_237384085.1">
    <property type="nucleotide sequence ID" value="NZ_CP071793.1"/>
</dbReference>
<dbReference type="PANTHER" id="PTHR10098:SF108">
    <property type="entry name" value="TETRATRICOPEPTIDE REPEAT PROTEIN 28"/>
    <property type="match status" value="1"/>
</dbReference>
<feature type="coiled-coil region" evidence="1">
    <location>
        <begin position="195"/>
        <end position="224"/>
    </location>
</feature>
<dbReference type="PANTHER" id="PTHR10098">
    <property type="entry name" value="RAPSYN-RELATED"/>
    <property type="match status" value="1"/>
</dbReference>
<dbReference type="KEGG" id="scor:J3U87_16185"/>
<dbReference type="SMART" id="SM00028">
    <property type="entry name" value="TPR"/>
    <property type="match status" value="5"/>
</dbReference>
<protein>
    <recommendedName>
        <fullName evidence="4">MalT-like TPR region domain-containing protein</fullName>
    </recommendedName>
</protein>
<keyword evidence="3" id="KW-1185">Reference proteome</keyword>
<reference evidence="2" key="1">
    <citation type="submission" date="2021-03" db="EMBL/GenBank/DDBJ databases">
        <title>Acanthopleuribacteraceae sp. M133.</title>
        <authorList>
            <person name="Wang G."/>
        </authorList>
    </citation>
    <scope>NUCLEOTIDE SEQUENCE</scope>
    <source>
        <strain evidence="2">M133</strain>
    </source>
</reference>
<keyword evidence="1" id="KW-0175">Coiled coil</keyword>
<evidence type="ECO:0000256" key="1">
    <source>
        <dbReference type="SAM" id="Coils"/>
    </source>
</evidence>
<dbReference type="AlphaFoldDB" id="A0A8A4U5H3"/>
<sequence>MKTESPIFRNRDLLQFPTLLQHVSERESDGFLIVITCETEALEEAVVQHLGTELAGDFLLRRVNYSSSGYAPLHKALRHETQQGDADGESEHGHAGAEKPQAYLLRGFPYEIFDEAPDLIAEELALLMEHLDHGARHALDKHQRWFLFWPPGVEQQMSEGATEFYQQVCYTARFSDHTRFDTCFRFEPERAEASLLRAERQLTSAQAKRRKAEAHNRLARMIRKYGHLKDAETHLDQATTSEFGPTFERNVILERARLAHWQGRSEEARSLLEKAGAVRDTTDRASSRTLLALEWGWFALLGGSPGKANKHLSEAIEAAAELHGADWDRGFHRLRAAIFSRQGLWRETKGELGQLLLPDEDSLLLQARALIKLGETGDALEALGHLFVKHRRRLSQSVRGRALGLAALVFSRVGHVQEAREHALQGLRILQDSGIRIYIPEAYMYLGLVHQGPEARAHFSEAHRLAGELGDSFIEAKSLVRLAEHAIDNDEEEEAERFGERALDLAQTHDYREVEGMARSVRCYLQIKRNQWALALGQGCFALNLLDKTGVASPQARLFLRLADVHAKLQNKQHAIKFLSYALETYRKADHLPGEAKALNALAQFYRDQGNRSQAENYTNRASMVTRLLG</sequence>
<evidence type="ECO:0000313" key="2">
    <source>
        <dbReference type="EMBL" id="QTD53985.1"/>
    </source>
</evidence>
<dbReference type="InterPro" id="IPR011990">
    <property type="entry name" value="TPR-like_helical_dom_sf"/>
</dbReference>
<dbReference type="InterPro" id="IPR019734">
    <property type="entry name" value="TPR_rpt"/>
</dbReference>
<dbReference type="Gene3D" id="1.25.40.10">
    <property type="entry name" value="Tetratricopeptide repeat domain"/>
    <property type="match status" value="3"/>
</dbReference>
<dbReference type="SUPFAM" id="SSF48452">
    <property type="entry name" value="TPR-like"/>
    <property type="match status" value="3"/>
</dbReference>
<gene>
    <name evidence="2" type="ORF">J3U87_16185</name>
</gene>
<proteinExistence type="predicted"/>
<evidence type="ECO:0008006" key="4">
    <source>
        <dbReference type="Google" id="ProtNLM"/>
    </source>
</evidence>
<organism evidence="2 3">
    <name type="scientific">Sulfidibacter corallicola</name>
    <dbReference type="NCBI Taxonomy" id="2818388"/>
    <lineage>
        <taxon>Bacteria</taxon>
        <taxon>Pseudomonadati</taxon>
        <taxon>Acidobacteriota</taxon>
        <taxon>Holophagae</taxon>
        <taxon>Acanthopleuribacterales</taxon>
        <taxon>Acanthopleuribacteraceae</taxon>
        <taxon>Sulfidibacter</taxon>
    </lineage>
</organism>
<dbReference type="EMBL" id="CP071793">
    <property type="protein sequence ID" value="QTD53985.1"/>
    <property type="molecule type" value="Genomic_DNA"/>
</dbReference>
<evidence type="ECO:0000313" key="3">
    <source>
        <dbReference type="Proteomes" id="UP000663929"/>
    </source>
</evidence>